<proteinExistence type="predicted"/>
<name>A0A2S6CZP7_9CYAN</name>
<dbReference type="AlphaFoldDB" id="A0A2S6CZP7"/>
<accession>A0A2S6CZP7</accession>
<reference evidence="1 2" key="1">
    <citation type="submission" date="2018-02" db="EMBL/GenBank/DDBJ databases">
        <title>Discovery of a pederin family compound in a non-symbiotic bloom-forming cyanobacterium.</title>
        <authorList>
            <person name="Kust A."/>
            <person name="Mares J."/>
            <person name="Jokela J."/>
            <person name="Urajova P."/>
            <person name="Hajek J."/>
            <person name="Saurav K."/>
            <person name="Voracova K."/>
            <person name="Fewer D.P."/>
            <person name="Haapaniemi E."/>
            <person name="Permi P."/>
            <person name="Rehakova K."/>
            <person name="Sivonen K."/>
            <person name="Hrouzek P."/>
        </authorList>
    </citation>
    <scope>NUCLEOTIDE SEQUENCE [LARGE SCALE GENOMIC DNA]</scope>
    <source>
        <strain evidence="1 2">CHARLIE-1</strain>
    </source>
</reference>
<dbReference type="Proteomes" id="UP000239589">
    <property type="component" value="Unassembled WGS sequence"/>
</dbReference>
<sequence>MILCEIGGKMVTVKGLRKTWEKVISEYTSIPLFSILYTLPTQINLGIKPNCHKCVDLRVMIFIKDKIKNFHKPN</sequence>
<evidence type="ECO:0000313" key="2">
    <source>
        <dbReference type="Proteomes" id="UP000239589"/>
    </source>
</evidence>
<dbReference type="EMBL" id="PGEM01000004">
    <property type="protein sequence ID" value="PPJ65179.1"/>
    <property type="molecule type" value="Genomic_DNA"/>
</dbReference>
<gene>
    <name evidence="1" type="ORF">CUN59_00565</name>
</gene>
<comment type="caution">
    <text evidence="1">The sequence shown here is derived from an EMBL/GenBank/DDBJ whole genome shotgun (WGS) entry which is preliminary data.</text>
</comment>
<protein>
    <submittedName>
        <fullName evidence="1">Uncharacterized protein</fullName>
    </submittedName>
</protein>
<evidence type="ECO:0000313" key="1">
    <source>
        <dbReference type="EMBL" id="PPJ65179.1"/>
    </source>
</evidence>
<organism evidence="1 2">
    <name type="scientific">Cuspidothrix issatschenkoi CHARLIE-1</name>
    <dbReference type="NCBI Taxonomy" id="2052836"/>
    <lineage>
        <taxon>Bacteria</taxon>
        <taxon>Bacillati</taxon>
        <taxon>Cyanobacteriota</taxon>
        <taxon>Cyanophyceae</taxon>
        <taxon>Nostocales</taxon>
        <taxon>Aphanizomenonaceae</taxon>
        <taxon>Cuspidothrix</taxon>
    </lineage>
</organism>
<keyword evidence="2" id="KW-1185">Reference proteome</keyword>